<reference evidence="3 4" key="1">
    <citation type="submission" date="2020-11" db="EMBL/GenBank/DDBJ databases">
        <title>Complete genome sequence for Salinimonas sp. strain G2-b.</title>
        <authorList>
            <person name="Park S.-J."/>
        </authorList>
    </citation>
    <scope>NUCLEOTIDE SEQUENCE [LARGE SCALE GENOMIC DNA]</scope>
    <source>
        <strain evidence="3 4">G2-b</strain>
    </source>
</reference>
<dbReference type="CDD" id="cd02511">
    <property type="entry name" value="Beta4Glucosyltransferase"/>
    <property type="match status" value="1"/>
</dbReference>
<accession>A0A7S9DWT8</accession>
<evidence type="ECO:0000313" key="3">
    <source>
        <dbReference type="EMBL" id="QPG05348.1"/>
    </source>
</evidence>
<dbReference type="PANTHER" id="PTHR43630">
    <property type="entry name" value="POLY-BETA-1,6-N-ACETYL-D-GLUCOSAMINE SYNTHASE"/>
    <property type="match status" value="1"/>
</dbReference>
<evidence type="ECO:0000313" key="4">
    <source>
        <dbReference type="Proteomes" id="UP000595095"/>
    </source>
</evidence>
<sequence>MNTPISVFLVTCNEEQALAEVLSSVAMFDEIVVVDSGSTDATVDIAKAHGARVVHQEWLGFAKQKQFAMQACQNEWCFNLDGDEVVPEHVARAIQQQVNSGEAAGLRVFFEDLFLGAPMHPAAHKRSIVRVFQKSKTHYPMERLVHENVRIEGKVARVPGCIIHYGYNDLATYMTKQNRYSSLGAKEKFARGKAWSPVKLVLVLPLMFIKEYFLRKHFLSGFRGLIHASIDAMYAFLKEAKLYELHRQHKTQSK</sequence>
<dbReference type="PANTHER" id="PTHR43630:SF2">
    <property type="entry name" value="GLYCOSYLTRANSFERASE"/>
    <property type="match status" value="1"/>
</dbReference>
<dbReference type="InterPro" id="IPR001173">
    <property type="entry name" value="Glyco_trans_2-like"/>
</dbReference>
<gene>
    <name evidence="3" type="ORF">IT774_14755</name>
</gene>
<dbReference type="Pfam" id="PF00535">
    <property type="entry name" value="Glycos_transf_2"/>
    <property type="match status" value="1"/>
</dbReference>
<evidence type="ECO:0000256" key="1">
    <source>
        <dbReference type="ARBA" id="ARBA00038494"/>
    </source>
</evidence>
<comment type="similarity">
    <text evidence="1">Belongs to the glycosyltransferase 2 family. WaaE/KdtX subfamily.</text>
</comment>
<dbReference type="SUPFAM" id="SSF53448">
    <property type="entry name" value="Nucleotide-diphospho-sugar transferases"/>
    <property type="match status" value="1"/>
</dbReference>
<dbReference type="Proteomes" id="UP000595095">
    <property type="component" value="Chromosome"/>
</dbReference>
<feature type="domain" description="Glycosyltransferase 2-like" evidence="2">
    <location>
        <begin position="6"/>
        <end position="103"/>
    </location>
</feature>
<dbReference type="EMBL" id="CP064795">
    <property type="protein sequence ID" value="QPG05348.1"/>
    <property type="molecule type" value="Genomic_DNA"/>
</dbReference>
<keyword evidence="4" id="KW-1185">Reference proteome</keyword>
<dbReference type="RefSeq" id="WP_195810438.1">
    <property type="nucleotide sequence ID" value="NZ_CP064795.1"/>
</dbReference>
<evidence type="ECO:0000259" key="2">
    <source>
        <dbReference type="Pfam" id="PF00535"/>
    </source>
</evidence>
<name>A0A7S9DWT8_9ALTE</name>
<dbReference type="InterPro" id="IPR029044">
    <property type="entry name" value="Nucleotide-diphossugar_trans"/>
</dbReference>
<proteinExistence type="inferred from homology"/>
<dbReference type="AlphaFoldDB" id="A0A7S9DWT8"/>
<keyword evidence="3" id="KW-0808">Transferase</keyword>
<organism evidence="3 4">
    <name type="scientific">Salinimonas marina</name>
    <dbReference type="NCBI Taxonomy" id="2785918"/>
    <lineage>
        <taxon>Bacteria</taxon>
        <taxon>Pseudomonadati</taxon>
        <taxon>Pseudomonadota</taxon>
        <taxon>Gammaproteobacteria</taxon>
        <taxon>Alteromonadales</taxon>
        <taxon>Alteromonadaceae</taxon>
        <taxon>Alteromonas/Salinimonas group</taxon>
        <taxon>Salinimonas</taxon>
    </lineage>
</organism>
<protein>
    <submittedName>
        <fullName evidence="3">Glycosyltransferase family 2 protein</fullName>
    </submittedName>
</protein>
<dbReference type="Gene3D" id="3.90.550.10">
    <property type="entry name" value="Spore Coat Polysaccharide Biosynthesis Protein SpsA, Chain A"/>
    <property type="match status" value="1"/>
</dbReference>
<dbReference type="KEGG" id="smaa:IT774_14755"/>
<dbReference type="GO" id="GO:0016740">
    <property type="term" value="F:transferase activity"/>
    <property type="evidence" value="ECO:0007669"/>
    <property type="project" value="UniProtKB-KW"/>
</dbReference>